<reference evidence="2" key="1">
    <citation type="submission" date="2022-08" db="UniProtKB">
        <authorList>
            <consortium name="EnsemblMetazoa"/>
        </authorList>
    </citation>
    <scope>IDENTIFICATION</scope>
</reference>
<evidence type="ECO:0000313" key="2">
    <source>
        <dbReference type="EnsemblMetazoa" id="ACOM041962-PA.1"/>
    </source>
</evidence>
<accession>A0A8W7Q1P7</accession>
<dbReference type="Proteomes" id="UP000075882">
    <property type="component" value="Unassembled WGS sequence"/>
</dbReference>
<sequence length="145" mass="16208">MARTGGGERGPPKPCSSSSSSESRWWRLRITFDRLLGGESSTESGLSRSSSSSSQSFRLWLLPLPGLPGGLSADRMRCFESDRNIEIRSLPNMSRNVLIRSVDRSSHLVMKSSLPLRTLSFSSTILFWKRNFFSDRNDTFSSLAV</sequence>
<organism evidence="2">
    <name type="scientific">Anopheles coluzzii</name>
    <name type="common">African malaria mosquito</name>
    <dbReference type="NCBI Taxonomy" id="1518534"/>
    <lineage>
        <taxon>Eukaryota</taxon>
        <taxon>Metazoa</taxon>
        <taxon>Ecdysozoa</taxon>
        <taxon>Arthropoda</taxon>
        <taxon>Hexapoda</taxon>
        <taxon>Insecta</taxon>
        <taxon>Pterygota</taxon>
        <taxon>Neoptera</taxon>
        <taxon>Endopterygota</taxon>
        <taxon>Diptera</taxon>
        <taxon>Nematocera</taxon>
        <taxon>Culicoidea</taxon>
        <taxon>Culicidae</taxon>
        <taxon>Anophelinae</taxon>
        <taxon>Anopheles</taxon>
    </lineage>
</organism>
<dbReference type="AlphaFoldDB" id="A0A8W7Q1P7"/>
<name>A0A8W7Q1P7_ANOCL</name>
<protein>
    <submittedName>
        <fullName evidence="2">Uncharacterized protein</fullName>
    </submittedName>
</protein>
<proteinExistence type="predicted"/>
<evidence type="ECO:0000256" key="1">
    <source>
        <dbReference type="SAM" id="MobiDB-lite"/>
    </source>
</evidence>
<dbReference type="EnsemblMetazoa" id="ACOM041962-RA">
    <property type="protein sequence ID" value="ACOM041962-PA.1"/>
    <property type="gene ID" value="ACOM041962"/>
</dbReference>
<feature type="region of interest" description="Disordered" evidence="1">
    <location>
        <begin position="1"/>
        <end position="23"/>
    </location>
</feature>